<accession>A0A443NHI9</accession>
<comment type="similarity">
    <text evidence="1">Belongs to the syntaxin family.</text>
</comment>
<name>A0A443NHI9_9MAGN</name>
<keyword evidence="2" id="KW-0813">Transport</keyword>
<dbReference type="EMBL" id="QPKB01000002">
    <property type="protein sequence ID" value="RWR78007.1"/>
    <property type="molecule type" value="Genomic_DNA"/>
</dbReference>
<dbReference type="PANTHER" id="PTHR34949:SF6">
    <property type="entry name" value="EXPRESSED PROTEIN"/>
    <property type="match status" value="1"/>
</dbReference>
<evidence type="ECO:0000313" key="10">
    <source>
        <dbReference type="EMBL" id="RWR78007.1"/>
    </source>
</evidence>
<evidence type="ECO:0000256" key="2">
    <source>
        <dbReference type="ARBA" id="ARBA00022448"/>
    </source>
</evidence>
<dbReference type="InterPro" id="IPR015260">
    <property type="entry name" value="Syntaxin-6/10/61_N"/>
</dbReference>
<dbReference type="FunFam" id="1.20.58.90:FF:000004">
    <property type="entry name" value="Syntaxin 10"/>
    <property type="match status" value="1"/>
</dbReference>
<proteinExistence type="inferred from homology"/>
<keyword evidence="3" id="KW-0812">Transmembrane</keyword>
<dbReference type="GO" id="GO:0015031">
    <property type="term" value="P:protein transport"/>
    <property type="evidence" value="ECO:0007669"/>
    <property type="project" value="UniProtKB-KW"/>
</dbReference>
<keyword evidence="7" id="KW-0472">Membrane</keyword>
<dbReference type="Proteomes" id="UP000283530">
    <property type="component" value="Unassembled WGS sequence"/>
</dbReference>
<reference evidence="10 11" key="1">
    <citation type="journal article" date="2019" name="Nat. Plants">
        <title>Stout camphor tree genome fills gaps in understanding of flowering plant genome evolution.</title>
        <authorList>
            <person name="Chaw S.M."/>
            <person name="Liu Y.C."/>
            <person name="Wu Y.W."/>
            <person name="Wang H.Y."/>
            <person name="Lin C.I."/>
            <person name="Wu C.S."/>
            <person name="Ke H.M."/>
            <person name="Chang L.Y."/>
            <person name="Hsu C.Y."/>
            <person name="Yang H.T."/>
            <person name="Sudianto E."/>
            <person name="Hsu M.H."/>
            <person name="Wu K.P."/>
            <person name="Wang L.N."/>
            <person name="Leebens-Mack J.H."/>
            <person name="Tsai I.J."/>
        </authorList>
    </citation>
    <scope>NUCLEOTIDE SEQUENCE [LARGE SCALE GENOMIC DNA]</scope>
    <source>
        <strain evidence="11">cv. Chaw 1501</strain>
        <tissue evidence="10">Young leaves</tissue>
    </source>
</reference>
<evidence type="ECO:0000313" key="11">
    <source>
        <dbReference type="Proteomes" id="UP000283530"/>
    </source>
</evidence>
<feature type="domain" description="Syntaxin 6/10/61 N-terminal" evidence="9">
    <location>
        <begin position="11"/>
        <end position="104"/>
    </location>
</feature>
<dbReference type="CDD" id="cd21442">
    <property type="entry name" value="SNARE_NTD_STX6-like"/>
    <property type="match status" value="1"/>
</dbReference>
<dbReference type="OrthoDB" id="1889309at2759"/>
<gene>
    <name evidence="10" type="ORF">CKAN_00651200</name>
</gene>
<evidence type="ECO:0000259" key="9">
    <source>
        <dbReference type="Pfam" id="PF09177"/>
    </source>
</evidence>
<evidence type="ECO:0000256" key="8">
    <source>
        <dbReference type="ARBA" id="ARBA00037801"/>
    </source>
</evidence>
<organism evidence="10 11">
    <name type="scientific">Cinnamomum micranthum f. kanehirae</name>
    <dbReference type="NCBI Taxonomy" id="337451"/>
    <lineage>
        <taxon>Eukaryota</taxon>
        <taxon>Viridiplantae</taxon>
        <taxon>Streptophyta</taxon>
        <taxon>Embryophyta</taxon>
        <taxon>Tracheophyta</taxon>
        <taxon>Spermatophyta</taxon>
        <taxon>Magnoliopsida</taxon>
        <taxon>Magnoliidae</taxon>
        <taxon>Laurales</taxon>
        <taxon>Lauraceae</taxon>
        <taxon>Cinnamomum</taxon>
    </lineage>
</organism>
<dbReference type="AlphaFoldDB" id="A0A443NHI9"/>
<dbReference type="PANTHER" id="PTHR34949">
    <property type="entry name" value="OS05G0443700 PROTEIN"/>
    <property type="match status" value="1"/>
</dbReference>
<keyword evidence="11" id="KW-1185">Reference proteome</keyword>
<dbReference type="GO" id="GO:0005794">
    <property type="term" value="C:Golgi apparatus"/>
    <property type="evidence" value="ECO:0007669"/>
    <property type="project" value="UniProtKB-SubCell"/>
</dbReference>
<evidence type="ECO:0000256" key="1">
    <source>
        <dbReference type="ARBA" id="ARBA00009063"/>
    </source>
</evidence>
<dbReference type="InterPro" id="IPR010989">
    <property type="entry name" value="SNARE"/>
</dbReference>
<keyword evidence="5" id="KW-1133">Transmembrane helix</keyword>
<dbReference type="Gene3D" id="1.20.58.90">
    <property type="match status" value="1"/>
</dbReference>
<sequence>MTSNFDRWEKDPFFSAAEEVQESADRMESAYRRWIHTGKNDVESDTVREELRRDLHTALGTAKWQLEEFERAVRSSYDNCLVDDAVTRHRQFVVAIENQTSNVESSLRDSVMDEGKTTLPWVRLDEGERDELALFLVGTTADLDDMGPGASGKDGEDGNLMEMQGRKVPVSMTNSRHLVELGPPEMAEERLHGHRRIASAADIGTWKIAVADEDLRRPPPRILSFSSLLRTMELKSKPKWPKNWPMNGFRKWKGGDRYQAAADVEPLQSHQFSRGIDACYERSKNCLDSCDESYNKQLDGWLGAFQRQLQRSQYKIKYCRPVQITFWAVLVLCLIGWEDWKLEITATVRKMLLSRPPIPSASANHHGGLQRPNARQKENCKFCLLAEVVISSLDSRIEVAGAKAAFSCPS</sequence>
<dbReference type="GO" id="GO:0048193">
    <property type="term" value="P:Golgi vesicle transport"/>
    <property type="evidence" value="ECO:0007669"/>
    <property type="project" value="InterPro"/>
</dbReference>
<evidence type="ECO:0000256" key="6">
    <source>
        <dbReference type="ARBA" id="ARBA00023034"/>
    </source>
</evidence>
<evidence type="ECO:0000256" key="7">
    <source>
        <dbReference type="ARBA" id="ARBA00023136"/>
    </source>
</evidence>
<dbReference type="Pfam" id="PF09177">
    <property type="entry name" value="STX6_10_61_N"/>
    <property type="match status" value="1"/>
</dbReference>
<keyword evidence="4" id="KW-0653">Protein transport</keyword>
<evidence type="ECO:0000256" key="5">
    <source>
        <dbReference type="ARBA" id="ARBA00022989"/>
    </source>
</evidence>
<dbReference type="SUPFAM" id="SSF47661">
    <property type="entry name" value="t-snare proteins"/>
    <property type="match status" value="1"/>
</dbReference>
<keyword evidence="6" id="KW-0333">Golgi apparatus</keyword>
<evidence type="ECO:0000256" key="3">
    <source>
        <dbReference type="ARBA" id="ARBA00022692"/>
    </source>
</evidence>
<comment type="caution">
    <text evidence="10">The sequence shown here is derived from an EMBL/GenBank/DDBJ whole genome shotgun (WGS) entry which is preliminary data.</text>
</comment>
<comment type="subcellular location">
    <subcellularLocation>
        <location evidence="8">Golgi apparatus</location>
        <location evidence="8">trans-Golgi network membrane</location>
        <topology evidence="8">Single-pass type IV membrane protein</topology>
    </subcellularLocation>
</comment>
<protein>
    <submittedName>
        <fullName evidence="10">Syntaxin 6</fullName>
    </submittedName>
</protein>
<evidence type="ECO:0000256" key="4">
    <source>
        <dbReference type="ARBA" id="ARBA00022927"/>
    </source>
</evidence>
<dbReference type="GO" id="GO:0016020">
    <property type="term" value="C:membrane"/>
    <property type="evidence" value="ECO:0007669"/>
    <property type="project" value="InterPro"/>
</dbReference>